<dbReference type="OMA" id="AAWLPNR"/>
<comment type="similarity">
    <text evidence="4">Belongs to the EXO84 family.</text>
</comment>
<dbReference type="SUPFAM" id="SSF50729">
    <property type="entry name" value="PH domain-like"/>
    <property type="match status" value="1"/>
</dbReference>
<evidence type="ECO:0000256" key="6">
    <source>
        <dbReference type="ARBA" id="ARBA00022448"/>
    </source>
</evidence>
<dbReference type="Gene3D" id="1.20.58.1210">
    <property type="entry name" value="Exo84p, N-terminal helical domain"/>
    <property type="match status" value="1"/>
</dbReference>
<dbReference type="OrthoDB" id="642193at2759"/>
<dbReference type="GO" id="GO:0006893">
    <property type="term" value="P:Golgi to plasma membrane transport"/>
    <property type="evidence" value="ECO:0000318"/>
    <property type="project" value="GO_Central"/>
</dbReference>
<feature type="domain" description="PH" evidence="10">
    <location>
        <begin position="141"/>
        <end position="243"/>
    </location>
</feature>
<evidence type="ECO:0000313" key="11">
    <source>
        <dbReference type="Proteomes" id="UP000001554"/>
    </source>
</evidence>
<dbReference type="GO" id="GO:0000145">
    <property type="term" value="C:exocyst"/>
    <property type="evidence" value="ECO:0000318"/>
    <property type="project" value="GO_Central"/>
</dbReference>
<accession>A0A9J7MFF8</accession>
<comment type="subcellular location">
    <subcellularLocation>
        <location evidence="3">Cell projection</location>
        <location evidence="3">Growth cone</location>
    </subcellularLocation>
    <subcellularLocation>
        <location evidence="2">Cytoplasm</location>
        <location evidence="2">Perinuclear region</location>
    </subcellularLocation>
</comment>
<feature type="compositionally biased region" description="Basic and acidic residues" evidence="9">
    <location>
        <begin position="99"/>
        <end position="119"/>
    </location>
</feature>
<dbReference type="SMART" id="SM00233">
    <property type="entry name" value="PH"/>
    <property type="match status" value="1"/>
</dbReference>
<dbReference type="AlphaFoldDB" id="A0A9J7MFF8"/>
<proteinExistence type="inferred from homology"/>
<reference evidence="12 13" key="2">
    <citation type="submission" date="2025-04" db="UniProtKB">
        <authorList>
            <consortium name="RefSeq"/>
        </authorList>
    </citation>
    <scope>IDENTIFICATION</scope>
    <source>
        <strain evidence="12 13">S238N-H82</strain>
        <tissue evidence="12 13">Testes</tissue>
    </source>
</reference>
<feature type="region of interest" description="Disordered" evidence="9">
    <location>
        <begin position="245"/>
        <end position="281"/>
    </location>
</feature>
<sequence length="689" mass="79325">MAEGLKRTLGKPGFDPEDYAREIAQKSDGDRDLLEHRQRVQNLQDDTSLALKKNVYQNYMQFIETAKEISYVESEMYQLSHILTDQKTIMNSMMQMSITDKEETPKEKDTPKEKEDKKKNLSTLLEKVEGCSHVTEVPGRYLVHSGGLVELDPDSNTQIQRVHTFLMNDSLMVASWIASRRGPVHYKFQALYELDSLAVVNIRDAGPMKNSFKVLVFPDCRVFQAESPKAKREWLDSLDQAKKSKAAADSQKKEAQVKDDAAGDSFDRNNPFADNDEEDQELPLPPHIKRWIAQSAEEMLRVDWIQELPEDLDVCIAQRDFEGAVDLIDKCNEYLEEVPQSPALKEYRARVDQRIKHLTEVLQHELQGLQGGPKAARRAVLQLIKLGKSTQACDLFLRNRTMAIKRSLRQLKMEGSTTLYVNKLCYVFFTTMLEVGREFQKDFSSNNGCCSAFVVWAKTELETFVGMFARQVFSSKTSLSMVAECVEMAQHNCDKLCEIGLDLTFALHSLLVKDVRRAMHDGRDQIVEAVRHRSMEEKWRAYNLLTPQACRELVKEMEDLGLSSFKSLMYDDCWIKLTPNTITYTRQLLQFVDQCLKLYQPELHMVLVENVMMIVRCVGKQMETALTAKEYTKSHPFIIKNASFVFETVVQRVERRFQEHVGKPAKQFQELRTDYAKLRSLARTPTTEL</sequence>
<evidence type="ECO:0000259" key="10">
    <source>
        <dbReference type="PROSITE" id="PS50003"/>
    </source>
</evidence>
<gene>
    <name evidence="12 13" type="primary">LOC118431191</name>
</gene>
<dbReference type="KEGG" id="bfo:118431191"/>
<dbReference type="RefSeq" id="XP_035698215.1">
    <property type="nucleotide sequence ID" value="XM_035842322.1"/>
</dbReference>
<keyword evidence="6" id="KW-0813">Transport</keyword>
<dbReference type="RefSeq" id="XP_035698216.1">
    <property type="nucleotide sequence ID" value="XM_035842323.1"/>
</dbReference>
<dbReference type="InterPro" id="IPR042561">
    <property type="entry name" value="Exo84_C_1"/>
</dbReference>
<dbReference type="InterPro" id="IPR042560">
    <property type="entry name" value="Exo84_C_2"/>
</dbReference>
<evidence type="ECO:0000256" key="5">
    <source>
        <dbReference type="ARBA" id="ARBA00017509"/>
    </source>
</evidence>
<dbReference type="GO" id="GO:0008104">
    <property type="term" value="P:intracellular protein localization"/>
    <property type="evidence" value="ECO:0000318"/>
    <property type="project" value="GO_Central"/>
</dbReference>
<evidence type="ECO:0000256" key="3">
    <source>
        <dbReference type="ARBA" id="ARBA00004624"/>
    </source>
</evidence>
<dbReference type="Gene3D" id="2.30.29.30">
    <property type="entry name" value="Pleckstrin-homology domain (PH domain)/Phosphotyrosine-binding domain (PTB)"/>
    <property type="match status" value="1"/>
</dbReference>
<dbReference type="InterPro" id="IPR001849">
    <property type="entry name" value="PH_domain"/>
</dbReference>
<dbReference type="Pfam" id="PF25345">
    <property type="entry name" value="PH_EXO84"/>
    <property type="match status" value="1"/>
</dbReference>
<evidence type="ECO:0000256" key="9">
    <source>
        <dbReference type="SAM" id="MobiDB-lite"/>
    </source>
</evidence>
<dbReference type="GO" id="GO:0015031">
    <property type="term" value="P:protein transport"/>
    <property type="evidence" value="ECO:0007669"/>
    <property type="project" value="UniProtKB-KW"/>
</dbReference>
<dbReference type="GO" id="GO:0030426">
    <property type="term" value="C:growth cone"/>
    <property type="evidence" value="ECO:0007669"/>
    <property type="project" value="UniProtKB-SubCell"/>
</dbReference>
<dbReference type="GeneID" id="118431191"/>
<dbReference type="InterPro" id="IPR032403">
    <property type="entry name" value="Exo84_C"/>
</dbReference>
<evidence type="ECO:0000256" key="1">
    <source>
        <dbReference type="ARBA" id="ARBA00002660"/>
    </source>
</evidence>
<dbReference type="Pfam" id="PF16528">
    <property type="entry name" value="Exo84_C"/>
    <property type="match status" value="1"/>
</dbReference>
<dbReference type="FunFam" id="1.20.58.1220:FF:000002">
    <property type="entry name" value="Exocyst complex component 8"/>
    <property type="match status" value="1"/>
</dbReference>
<evidence type="ECO:0000256" key="7">
    <source>
        <dbReference type="ARBA" id="ARBA00022483"/>
    </source>
</evidence>
<keyword evidence="8" id="KW-0653">Protein transport</keyword>
<organism evidence="11 12">
    <name type="scientific">Branchiostoma floridae</name>
    <name type="common">Florida lancelet</name>
    <name type="synonym">Amphioxus</name>
    <dbReference type="NCBI Taxonomy" id="7739"/>
    <lineage>
        <taxon>Eukaryota</taxon>
        <taxon>Metazoa</taxon>
        <taxon>Chordata</taxon>
        <taxon>Cephalochordata</taxon>
        <taxon>Leptocardii</taxon>
        <taxon>Amphioxiformes</taxon>
        <taxon>Branchiostomatidae</taxon>
        <taxon>Branchiostoma</taxon>
    </lineage>
</organism>
<evidence type="ECO:0000256" key="8">
    <source>
        <dbReference type="ARBA" id="ARBA00022927"/>
    </source>
</evidence>
<dbReference type="PROSITE" id="PS50003">
    <property type="entry name" value="PH_DOMAIN"/>
    <property type="match status" value="1"/>
</dbReference>
<keyword evidence="7" id="KW-0268">Exocytosis</keyword>
<keyword evidence="11" id="KW-1185">Reference proteome</keyword>
<name>A0A9J7MFF8_BRAFL</name>
<reference evidence="11" key="1">
    <citation type="journal article" date="2020" name="Nat. Ecol. Evol.">
        <title>Deeply conserved synteny resolves early events in vertebrate evolution.</title>
        <authorList>
            <person name="Simakov O."/>
            <person name="Marletaz F."/>
            <person name="Yue J.X."/>
            <person name="O'Connell B."/>
            <person name="Jenkins J."/>
            <person name="Brandt A."/>
            <person name="Calef R."/>
            <person name="Tung C.H."/>
            <person name="Huang T.K."/>
            <person name="Schmutz J."/>
            <person name="Satoh N."/>
            <person name="Yu J.K."/>
            <person name="Putnam N.H."/>
            <person name="Green R.E."/>
            <person name="Rokhsar D.S."/>
        </authorList>
    </citation>
    <scope>NUCLEOTIDE SEQUENCE [LARGE SCALE GENOMIC DNA]</scope>
    <source>
        <strain evidence="11">S238N-H82</strain>
    </source>
</reference>
<dbReference type="Pfam" id="PF08700">
    <property type="entry name" value="VPS51_Exo84_N"/>
    <property type="match status" value="1"/>
</dbReference>
<evidence type="ECO:0000256" key="2">
    <source>
        <dbReference type="ARBA" id="ARBA00004556"/>
    </source>
</evidence>
<dbReference type="Proteomes" id="UP000001554">
    <property type="component" value="Chromosome 14"/>
</dbReference>
<comment type="function">
    <text evidence="1">Component of the exocyst complex involved in the docking of exocytic vesicles with fusion sites on the plasma membrane.</text>
</comment>
<dbReference type="CDD" id="cd01226">
    <property type="entry name" value="PH_RalBD_exo84"/>
    <property type="match status" value="1"/>
</dbReference>
<dbReference type="PANTHER" id="PTHR21426:SF12">
    <property type="entry name" value="EXOCYST COMPLEX COMPONENT 8"/>
    <property type="match status" value="1"/>
</dbReference>
<protein>
    <recommendedName>
        <fullName evidence="5">Exocyst complex component 8</fullName>
    </recommendedName>
</protein>
<feature type="region of interest" description="Disordered" evidence="9">
    <location>
        <begin position="97"/>
        <end position="119"/>
    </location>
</feature>
<dbReference type="Gene3D" id="1.20.58.1220">
    <property type="entry name" value="Exo84p, C-terminal helical domain"/>
    <property type="match status" value="1"/>
</dbReference>
<dbReference type="InterPro" id="IPR033961">
    <property type="entry name" value="Exo84"/>
</dbReference>
<dbReference type="GO" id="GO:0048471">
    <property type="term" value="C:perinuclear region of cytoplasm"/>
    <property type="evidence" value="ECO:0007669"/>
    <property type="project" value="UniProtKB-SubCell"/>
</dbReference>
<dbReference type="SUPFAM" id="SSF74788">
    <property type="entry name" value="Cullin repeat-like"/>
    <property type="match status" value="1"/>
</dbReference>
<dbReference type="GO" id="GO:0006887">
    <property type="term" value="P:exocytosis"/>
    <property type="evidence" value="ECO:0007669"/>
    <property type="project" value="UniProtKB-KW"/>
</dbReference>
<dbReference type="InterPro" id="IPR011993">
    <property type="entry name" value="PH-like_dom_sf"/>
</dbReference>
<dbReference type="InterPro" id="IPR016159">
    <property type="entry name" value="Cullin_repeat-like_dom_sf"/>
</dbReference>
<dbReference type="FunFam" id="1.20.58.1210:FF:000001">
    <property type="entry name" value="exocyst complex component 8"/>
    <property type="match status" value="1"/>
</dbReference>
<evidence type="ECO:0000256" key="4">
    <source>
        <dbReference type="ARBA" id="ARBA00007210"/>
    </source>
</evidence>
<feature type="compositionally biased region" description="Basic and acidic residues" evidence="9">
    <location>
        <begin position="250"/>
        <end position="267"/>
    </location>
</feature>
<evidence type="ECO:0000313" key="13">
    <source>
        <dbReference type="RefSeq" id="XP_035698216.1"/>
    </source>
</evidence>
<dbReference type="PANTHER" id="PTHR21426">
    <property type="entry name" value="EXOCYST COMPLEX COMPONENT 8"/>
    <property type="match status" value="1"/>
</dbReference>
<evidence type="ECO:0000313" key="12">
    <source>
        <dbReference type="RefSeq" id="XP_035698215.1"/>
    </source>
</evidence>